<feature type="signal peptide" evidence="3">
    <location>
        <begin position="1"/>
        <end position="34"/>
    </location>
</feature>
<dbReference type="InterPro" id="IPR028082">
    <property type="entry name" value="Peripla_BP_I"/>
</dbReference>
<name>A0A4R2QZ26_9PSEU</name>
<keyword evidence="3" id="KW-0732">Signal</keyword>
<protein>
    <submittedName>
        <fullName evidence="5">Monosaccharide ABC transporter substrate-binding protein (CUT2 family)</fullName>
    </submittedName>
</protein>
<dbReference type="EMBL" id="SLXQ01000003">
    <property type="protein sequence ID" value="TCP54338.1"/>
    <property type="molecule type" value="Genomic_DNA"/>
</dbReference>
<evidence type="ECO:0000313" key="5">
    <source>
        <dbReference type="EMBL" id="TCP54338.1"/>
    </source>
</evidence>
<dbReference type="Pfam" id="PF13407">
    <property type="entry name" value="Peripla_BP_4"/>
    <property type="match status" value="1"/>
</dbReference>
<dbReference type="GO" id="GO:0030246">
    <property type="term" value="F:carbohydrate binding"/>
    <property type="evidence" value="ECO:0007669"/>
    <property type="project" value="TreeGrafter"/>
</dbReference>
<organism evidence="5 6">
    <name type="scientific">Tamaricihabitans halophyticus</name>
    <dbReference type="NCBI Taxonomy" id="1262583"/>
    <lineage>
        <taxon>Bacteria</taxon>
        <taxon>Bacillati</taxon>
        <taxon>Actinomycetota</taxon>
        <taxon>Actinomycetes</taxon>
        <taxon>Pseudonocardiales</taxon>
        <taxon>Pseudonocardiaceae</taxon>
        <taxon>Tamaricihabitans</taxon>
    </lineage>
</organism>
<dbReference type="InterPro" id="IPR050555">
    <property type="entry name" value="Bact_Solute-Bind_Prot2"/>
</dbReference>
<dbReference type="AlphaFoldDB" id="A0A4R2QZ26"/>
<dbReference type="Proteomes" id="UP000294911">
    <property type="component" value="Unassembled WGS sequence"/>
</dbReference>
<dbReference type="PANTHER" id="PTHR30036:SF7">
    <property type="entry name" value="ABC TRANSPORTER PERIPLASMIC-BINDING PROTEIN YPHF"/>
    <property type="match status" value="1"/>
</dbReference>
<sequence length="335" mass="34705">MSCGSRTRWRGTRLPWVLAVCAALVLAGCTGPSAQQPVDDAGAAADSDAPLRVAVISHSTPGDAFWDVVKAGAEAAGEELGVGVEYSQNPDPAGQARLIGNAVAQGATGLVVSMANPDALRDAIANARKAGIPVVTINSGAEESKEFGAIGHVGQDERIAGEATGERLADGNRRNVLCVIHEAGNVGLNDRCGGARDGFGGNNFRNLQVDINNPADVEARITGSLQTDQNIDTVLTLNPQIAANAVNAVRSTGTDAKVATFDVNPDVLSAIKAGDVLFAVDQQQYQQGYLPIVMLKLYRDNGNTLGGGEQVLTGPGFVDSSNVDEVNKYASRGTR</sequence>
<feature type="chain" id="PRO_5039105580" evidence="3">
    <location>
        <begin position="35"/>
        <end position="335"/>
    </location>
</feature>
<reference evidence="5 6" key="1">
    <citation type="submission" date="2019-03" db="EMBL/GenBank/DDBJ databases">
        <title>Genomic Encyclopedia of Type Strains, Phase IV (KMG-IV): sequencing the most valuable type-strain genomes for metagenomic binning, comparative biology and taxonomic classification.</title>
        <authorList>
            <person name="Goeker M."/>
        </authorList>
    </citation>
    <scope>NUCLEOTIDE SEQUENCE [LARGE SCALE GENOMIC DNA]</scope>
    <source>
        <strain evidence="5 6">DSM 45765</strain>
    </source>
</reference>
<dbReference type="SUPFAM" id="SSF53822">
    <property type="entry name" value="Periplasmic binding protein-like I"/>
    <property type="match status" value="1"/>
</dbReference>
<evidence type="ECO:0000313" key="6">
    <source>
        <dbReference type="Proteomes" id="UP000294911"/>
    </source>
</evidence>
<comment type="caution">
    <text evidence="5">The sequence shown here is derived from an EMBL/GenBank/DDBJ whole genome shotgun (WGS) entry which is preliminary data.</text>
</comment>
<evidence type="ECO:0000256" key="3">
    <source>
        <dbReference type="SAM" id="SignalP"/>
    </source>
</evidence>
<dbReference type="InterPro" id="IPR025997">
    <property type="entry name" value="SBP_2_dom"/>
</dbReference>
<dbReference type="PANTHER" id="PTHR30036">
    <property type="entry name" value="D-XYLOSE-BINDING PERIPLASMIC PROTEIN"/>
    <property type="match status" value="1"/>
</dbReference>
<dbReference type="RefSeq" id="WP_132877082.1">
    <property type="nucleotide sequence ID" value="NZ_SLXQ01000003.1"/>
</dbReference>
<dbReference type="CDD" id="cd06312">
    <property type="entry name" value="PBP1_ABC_sugar_binding-like"/>
    <property type="match status" value="1"/>
</dbReference>
<gene>
    <name evidence="5" type="ORF">EV191_103383</name>
</gene>
<dbReference type="GO" id="GO:0030288">
    <property type="term" value="C:outer membrane-bounded periplasmic space"/>
    <property type="evidence" value="ECO:0007669"/>
    <property type="project" value="TreeGrafter"/>
</dbReference>
<proteinExistence type="inferred from homology"/>
<evidence type="ECO:0000259" key="4">
    <source>
        <dbReference type="Pfam" id="PF13407"/>
    </source>
</evidence>
<keyword evidence="6" id="KW-1185">Reference proteome</keyword>
<comment type="subcellular location">
    <subcellularLocation>
        <location evidence="1">Cell envelope</location>
    </subcellularLocation>
</comment>
<feature type="domain" description="Periplasmic binding protein" evidence="4">
    <location>
        <begin position="54"/>
        <end position="298"/>
    </location>
</feature>
<comment type="similarity">
    <text evidence="2">Belongs to the bacterial solute-binding protein 2 family.</text>
</comment>
<dbReference type="PROSITE" id="PS51257">
    <property type="entry name" value="PROKAR_LIPOPROTEIN"/>
    <property type="match status" value="1"/>
</dbReference>
<dbReference type="OrthoDB" id="257716at2"/>
<dbReference type="Gene3D" id="3.40.50.2300">
    <property type="match status" value="2"/>
</dbReference>
<accession>A0A4R2QZ26</accession>
<evidence type="ECO:0000256" key="1">
    <source>
        <dbReference type="ARBA" id="ARBA00004196"/>
    </source>
</evidence>
<evidence type="ECO:0000256" key="2">
    <source>
        <dbReference type="ARBA" id="ARBA00007639"/>
    </source>
</evidence>